<dbReference type="STRING" id="401625.A0A0P1BPU0"/>
<feature type="compositionally biased region" description="Pro residues" evidence="1">
    <location>
        <begin position="878"/>
        <end position="887"/>
    </location>
</feature>
<accession>A0A0P1BPU0</accession>
<feature type="compositionally biased region" description="Low complexity" evidence="1">
    <location>
        <begin position="130"/>
        <end position="141"/>
    </location>
</feature>
<sequence length="1194" mass="124435">MMTPIKPLAPAEQATVQTSVNTTIAASSASPVAMPALSSAATSVPPSPQVHLIVLAPSAALPSEKFELESSELRPILTSVFGPIAQQLRSLHPTAKLLYSIVRYPRVPKSDPGSSRTALDVAQLDAEWQSDSGYGDSPSPGQASRRVETRQWKEWTPNSNQVEPLQAKDLAQRFDEGAEPSGQAWNAELNALLLGDSDKLGPSDALWGLVRVLEHFKEADPTGTLANKTISLFPPTGRVAARHVLHLCGADNSLHIQGSLPRPGRSASEDWTLATVTENLRSLKVQFSTIVVPASRDAAKRGECDAERLHASLAPTRPDGSVDEDQDCSGSEAHSLLGAGLSKGLILMLRGLAVRSPASRKRSRSRASPESVRSDQAKRLKSAVAPTAGSGASTGQPDGGAPQVAGTNTTSMNAAMIQQAAAAAAAQAAALIPAHLPDAHKAILRSALTRLMFVQQQQAMMIRNLTITQRADAATSSKERQMALERLRAKLVAAHEAITAQSKALGSGGGPPDVQKALAALVHISQEAESMGVHLGLSKQVLAVAAKVASGQNAPSANGTALAAAPPQQLAQASVTAPAQTRNEASAKFGQPGSDSALRVAPPPGFLQATGNATAAPAQASSSRPTPYWSGPIVWSVNDPNNPGMKREIASFVSASANSRTAKENLNLPWPARLNLGSMTPLDMPALQAYVGTKQTPAVLFTPRPPGQTSPGEPDVPAHNVKAYEMLASTLRDRKCCALIPHGAPGAGIVLVPMPTVAAQMTRLLGLVFKEAAPLQALASAASTGGAKQVGTQVSGRPFADPSLEANRPPLMPMAGQSGHPSGQLPPVQQQPTQATGSRPSEAPPSNSSQPGPGAGNQSVPPAQGHGQGPTPAQALFQPPPPPPNQAPRPAAISTTQAHQHGPRPPAAPTSDAPNALQAQQAQMFVQRQIAQLQQARLQQQQQQRVDGLPAPHNGGAQQHQQQQPQQMGQIPASIPQMVQFLQQQVASQQGAQPQQPPNIGQFSMPPSNFPTQPNWNFGGNQNLGQVQEHSQPSHMGSVHAAPMSGGFNLPNTFAASSYGQPSQQGAPGKIPWNSNVVTGGQSNAGGVTPADVAALAAQLGLSHAAFGAGNQGNNPGVSMPPQREPQQQQPFAGTQFPYKTQAGPQGMQTSQQQPTGMWPGFSQQPQQQQHSAASFANVGLTNEMLQRMLGGAQ</sequence>
<feature type="region of interest" description="Disordered" evidence="1">
    <location>
        <begin position="572"/>
        <end position="625"/>
    </location>
</feature>
<feature type="compositionally biased region" description="Low complexity" evidence="1">
    <location>
        <begin position="1121"/>
        <end position="1131"/>
    </location>
</feature>
<feature type="region of interest" description="Disordered" evidence="1">
    <location>
        <begin position="310"/>
        <end position="330"/>
    </location>
</feature>
<feature type="region of interest" description="Disordered" evidence="1">
    <location>
        <begin position="129"/>
        <end position="165"/>
    </location>
</feature>
<feature type="region of interest" description="Disordered" evidence="1">
    <location>
        <begin position="984"/>
        <end position="1044"/>
    </location>
</feature>
<dbReference type="EMBL" id="CCYA01000265">
    <property type="protein sequence ID" value="CEH17735.1"/>
    <property type="molecule type" value="Genomic_DNA"/>
</dbReference>
<dbReference type="AlphaFoldDB" id="A0A0P1BPU0"/>
<feature type="region of interest" description="Disordered" evidence="1">
    <location>
        <begin position="941"/>
        <end position="970"/>
    </location>
</feature>
<dbReference type="OrthoDB" id="3347613at2759"/>
<feature type="compositionally biased region" description="Polar residues" evidence="1">
    <location>
        <begin position="1143"/>
        <end position="1156"/>
    </location>
</feature>
<feature type="compositionally biased region" description="Low complexity" evidence="1">
    <location>
        <begin position="958"/>
        <end position="970"/>
    </location>
</feature>
<evidence type="ECO:0000256" key="1">
    <source>
        <dbReference type="SAM" id="MobiDB-lite"/>
    </source>
</evidence>
<feature type="region of interest" description="Disordered" evidence="1">
    <location>
        <begin position="782"/>
        <end position="916"/>
    </location>
</feature>
<feature type="compositionally biased region" description="Polar residues" evidence="1">
    <location>
        <begin position="827"/>
        <end position="861"/>
    </location>
</feature>
<evidence type="ECO:0000313" key="3">
    <source>
        <dbReference type="Proteomes" id="UP000054845"/>
    </source>
</evidence>
<evidence type="ECO:0000313" key="2">
    <source>
        <dbReference type="EMBL" id="CEH17735.1"/>
    </source>
</evidence>
<keyword evidence="3" id="KW-1185">Reference proteome</keyword>
<proteinExistence type="predicted"/>
<feature type="compositionally biased region" description="Polar residues" evidence="1">
    <location>
        <begin position="574"/>
        <end position="584"/>
    </location>
</feature>
<feature type="compositionally biased region" description="Low complexity" evidence="1">
    <location>
        <begin position="609"/>
        <end position="625"/>
    </location>
</feature>
<name>A0A0P1BPU0_9BASI</name>
<protein>
    <submittedName>
        <fullName evidence="2">Uncharacterized protein</fullName>
    </submittedName>
</protein>
<feature type="compositionally biased region" description="Low complexity" evidence="1">
    <location>
        <begin position="984"/>
        <end position="1002"/>
    </location>
</feature>
<dbReference type="Proteomes" id="UP000054845">
    <property type="component" value="Unassembled WGS sequence"/>
</dbReference>
<organism evidence="2 3">
    <name type="scientific">Ceraceosorus bombacis</name>
    <dbReference type="NCBI Taxonomy" id="401625"/>
    <lineage>
        <taxon>Eukaryota</taxon>
        <taxon>Fungi</taxon>
        <taxon>Dikarya</taxon>
        <taxon>Basidiomycota</taxon>
        <taxon>Ustilaginomycotina</taxon>
        <taxon>Exobasidiomycetes</taxon>
        <taxon>Ceraceosorales</taxon>
        <taxon>Ceraceosoraceae</taxon>
        <taxon>Ceraceosorus</taxon>
    </lineage>
</organism>
<feature type="region of interest" description="Disordered" evidence="1">
    <location>
        <begin position="1107"/>
        <end position="1173"/>
    </location>
</feature>
<feature type="region of interest" description="Disordered" evidence="1">
    <location>
        <begin position="357"/>
        <end position="407"/>
    </location>
</feature>
<reference evidence="2 3" key="1">
    <citation type="submission" date="2014-09" db="EMBL/GenBank/DDBJ databases">
        <authorList>
            <person name="Magalhaes I.L.F."/>
            <person name="Oliveira U."/>
            <person name="Santos F.R."/>
            <person name="Vidigal T.H.D.A."/>
            <person name="Brescovit A.D."/>
            <person name="Santos A.J."/>
        </authorList>
    </citation>
    <scope>NUCLEOTIDE SEQUENCE [LARGE SCALE GENOMIC DNA]</scope>
</reference>
<feature type="compositionally biased region" description="Polar residues" evidence="1">
    <location>
        <begin position="1005"/>
        <end position="1035"/>
    </location>
</feature>